<dbReference type="PANTHER" id="PTHR43662">
    <property type="match status" value="1"/>
</dbReference>
<evidence type="ECO:0000259" key="2">
    <source>
        <dbReference type="Pfam" id="PF09362"/>
    </source>
</evidence>
<sequence>MEHLSLIALAAFLAGTASAQGGGFGAMMRFGCAQHSIERLDPLVQPGQVPSQHVHAIVGGNAFNATMTGNVGDESTCTSCSFTDDASNYWHPALYFRARNGTFRHVPIIANQGIFGASGGITVYYTSPEDTSVKITAPPPGFRMVVGDPTVRTANSRSGTYNIYRCYSNGAFDPNPMGVADTDTQVFPKQHCPGGIRVNINFPNCWDGKNLDSADHKSHVRSGYNGCPSTHPVRLPQIMLETVFNTGIFPQSEWPTDGSQPFVWAQGDPTGYGFHADYVFGWKGDSLQRAVDQRCGLASCNGLPTQRLSEGNKCTKAQSVVDDLQAWVPTLPGNMQVTYPSAAPAAPVRPARPARLARRD</sequence>
<keyword evidence="4" id="KW-1185">Reference proteome</keyword>
<dbReference type="EMBL" id="ML992501">
    <property type="protein sequence ID" value="KAF2228006.1"/>
    <property type="molecule type" value="Genomic_DNA"/>
</dbReference>
<proteinExistence type="predicted"/>
<dbReference type="Proteomes" id="UP000799538">
    <property type="component" value="Unassembled WGS sequence"/>
</dbReference>
<accession>A0A6A6GQH3</accession>
<dbReference type="AlphaFoldDB" id="A0A6A6GQH3"/>
<protein>
    <recommendedName>
        <fullName evidence="2">DUF1996 domain-containing protein</fullName>
    </recommendedName>
</protein>
<organism evidence="3 4">
    <name type="scientific">Elsinoe ampelina</name>
    <dbReference type="NCBI Taxonomy" id="302913"/>
    <lineage>
        <taxon>Eukaryota</taxon>
        <taxon>Fungi</taxon>
        <taxon>Dikarya</taxon>
        <taxon>Ascomycota</taxon>
        <taxon>Pezizomycotina</taxon>
        <taxon>Dothideomycetes</taxon>
        <taxon>Dothideomycetidae</taxon>
        <taxon>Myriangiales</taxon>
        <taxon>Elsinoaceae</taxon>
        <taxon>Elsinoe</taxon>
    </lineage>
</organism>
<evidence type="ECO:0000256" key="1">
    <source>
        <dbReference type="SAM" id="SignalP"/>
    </source>
</evidence>
<feature type="chain" id="PRO_5025351530" description="DUF1996 domain-containing protein" evidence="1">
    <location>
        <begin position="20"/>
        <end position="360"/>
    </location>
</feature>
<reference evidence="4" key="1">
    <citation type="journal article" date="2020" name="Stud. Mycol.">
        <title>101 Dothideomycetes genomes: A test case for predicting lifestyles and emergence of pathogens.</title>
        <authorList>
            <person name="Haridas S."/>
            <person name="Albert R."/>
            <person name="Binder M."/>
            <person name="Bloem J."/>
            <person name="LaButti K."/>
            <person name="Salamov A."/>
            <person name="Andreopoulos B."/>
            <person name="Baker S."/>
            <person name="Barry K."/>
            <person name="Bills G."/>
            <person name="Bluhm B."/>
            <person name="Cannon C."/>
            <person name="Castanera R."/>
            <person name="Culley D."/>
            <person name="Daum C."/>
            <person name="Ezra D."/>
            <person name="Gonzalez J."/>
            <person name="Henrissat B."/>
            <person name="Kuo A."/>
            <person name="Liang C."/>
            <person name="Lipzen A."/>
            <person name="Lutzoni F."/>
            <person name="Magnuson J."/>
            <person name="Mondo S."/>
            <person name="Nolan M."/>
            <person name="Ohm R."/>
            <person name="Pangilinan J."/>
            <person name="Park H.-J."/>
            <person name="Ramirez L."/>
            <person name="Alfaro M."/>
            <person name="Sun H."/>
            <person name="Tritt A."/>
            <person name="Yoshinaga Y."/>
            <person name="Zwiers L.-H."/>
            <person name="Turgeon B."/>
            <person name="Goodwin S."/>
            <person name="Spatafora J."/>
            <person name="Crous P."/>
            <person name="Grigoriev I."/>
        </authorList>
    </citation>
    <scope>NUCLEOTIDE SEQUENCE [LARGE SCALE GENOMIC DNA]</scope>
    <source>
        <strain evidence="4">CECT 20119</strain>
    </source>
</reference>
<dbReference type="Pfam" id="PF09362">
    <property type="entry name" value="DUF1996"/>
    <property type="match status" value="1"/>
</dbReference>
<name>A0A6A6GQH3_9PEZI</name>
<evidence type="ECO:0000313" key="3">
    <source>
        <dbReference type="EMBL" id="KAF2228006.1"/>
    </source>
</evidence>
<keyword evidence="1" id="KW-0732">Signal</keyword>
<dbReference type="PANTHER" id="PTHR43662:SF3">
    <property type="entry name" value="DOMAIN PROTEIN, PUTATIVE (AFU_ORTHOLOGUE AFUA_6G11970)-RELATED"/>
    <property type="match status" value="1"/>
</dbReference>
<feature type="domain" description="DUF1996" evidence="2">
    <location>
        <begin position="41"/>
        <end position="282"/>
    </location>
</feature>
<dbReference type="OrthoDB" id="74764at2759"/>
<evidence type="ECO:0000313" key="4">
    <source>
        <dbReference type="Proteomes" id="UP000799538"/>
    </source>
</evidence>
<feature type="signal peptide" evidence="1">
    <location>
        <begin position="1"/>
        <end position="19"/>
    </location>
</feature>
<gene>
    <name evidence="3" type="ORF">BDZ85DRAFT_228851</name>
</gene>
<dbReference type="InterPro" id="IPR018535">
    <property type="entry name" value="DUF1996"/>
</dbReference>